<gene>
    <name evidence="1" type="ORF">HJG63_010650</name>
</gene>
<accession>A0A7J8INJ0</accession>
<name>A0A7J8INJ0_ROUAE</name>
<proteinExistence type="predicted"/>
<keyword evidence="2" id="KW-1185">Reference proteome</keyword>
<reference evidence="1 2" key="1">
    <citation type="journal article" date="2020" name="Nature">
        <title>Six reference-quality genomes reveal evolution of bat adaptations.</title>
        <authorList>
            <person name="Jebb D."/>
            <person name="Huang Z."/>
            <person name="Pippel M."/>
            <person name="Hughes G.M."/>
            <person name="Lavrichenko K."/>
            <person name="Devanna P."/>
            <person name="Winkler S."/>
            <person name="Jermiin L.S."/>
            <person name="Skirmuntt E.C."/>
            <person name="Katzourakis A."/>
            <person name="Burkitt-Gray L."/>
            <person name="Ray D.A."/>
            <person name="Sullivan K.A.M."/>
            <person name="Roscito J.G."/>
            <person name="Kirilenko B.M."/>
            <person name="Davalos L.M."/>
            <person name="Corthals A.P."/>
            <person name="Power M.L."/>
            <person name="Jones G."/>
            <person name="Ransome R.D."/>
            <person name="Dechmann D.K.N."/>
            <person name="Locatelli A.G."/>
            <person name="Puechmaille S.J."/>
            <person name="Fedrigo O."/>
            <person name="Jarvis E.D."/>
            <person name="Hiller M."/>
            <person name="Vernes S.C."/>
            <person name="Myers E.W."/>
            <person name="Teeling E.C."/>
        </authorList>
    </citation>
    <scope>NUCLEOTIDE SEQUENCE [LARGE SCALE GENOMIC DNA]</scope>
    <source>
        <strain evidence="1">MRouAeg1</strain>
        <tissue evidence="1">Muscle</tissue>
    </source>
</reference>
<evidence type="ECO:0000313" key="2">
    <source>
        <dbReference type="Proteomes" id="UP000593571"/>
    </source>
</evidence>
<evidence type="ECO:0000313" key="1">
    <source>
        <dbReference type="EMBL" id="KAF6485452.1"/>
    </source>
</evidence>
<protein>
    <submittedName>
        <fullName evidence="1">Uncharacterized protein</fullName>
    </submittedName>
</protein>
<sequence length="167" mass="17849">MVGDHGSTSSCLTNLQSCLGNREIKSLSTKQTPHPGKLKLCHTVFSVPSSSPPPTLIQPHPPGLTLFWPQKPAHLTYQASTGCGQRGHLGSGASEEPSWLALGPLEGVTDILPVCFSQGFGHEGWTLPTQRTQGQYAVSFCSLYSLPFSRQLAQLPPFSKPSLPSGQ</sequence>
<comment type="caution">
    <text evidence="1">The sequence shown here is derived from an EMBL/GenBank/DDBJ whole genome shotgun (WGS) entry which is preliminary data.</text>
</comment>
<dbReference type="EMBL" id="JACASE010000003">
    <property type="protein sequence ID" value="KAF6485452.1"/>
    <property type="molecule type" value="Genomic_DNA"/>
</dbReference>
<dbReference type="AlphaFoldDB" id="A0A7J8INJ0"/>
<dbReference type="Proteomes" id="UP000593571">
    <property type="component" value="Unassembled WGS sequence"/>
</dbReference>
<organism evidence="1 2">
    <name type="scientific">Rousettus aegyptiacus</name>
    <name type="common">Egyptian fruit bat</name>
    <name type="synonym">Pteropus aegyptiacus</name>
    <dbReference type="NCBI Taxonomy" id="9407"/>
    <lineage>
        <taxon>Eukaryota</taxon>
        <taxon>Metazoa</taxon>
        <taxon>Chordata</taxon>
        <taxon>Craniata</taxon>
        <taxon>Vertebrata</taxon>
        <taxon>Euteleostomi</taxon>
        <taxon>Mammalia</taxon>
        <taxon>Eutheria</taxon>
        <taxon>Laurasiatheria</taxon>
        <taxon>Chiroptera</taxon>
        <taxon>Yinpterochiroptera</taxon>
        <taxon>Pteropodoidea</taxon>
        <taxon>Pteropodidae</taxon>
        <taxon>Rousettinae</taxon>
        <taxon>Rousettus</taxon>
    </lineage>
</organism>